<gene>
    <name evidence="2" type="ORF">Pfra01_001099800</name>
</gene>
<name>A0A9W6XFX7_9STRA</name>
<feature type="domain" description="LSM12 anticodon-binding" evidence="1">
    <location>
        <begin position="100"/>
        <end position="143"/>
    </location>
</feature>
<evidence type="ECO:0000259" key="1">
    <source>
        <dbReference type="Pfam" id="PF09793"/>
    </source>
</evidence>
<dbReference type="Pfam" id="PF09793">
    <property type="entry name" value="AD"/>
    <property type="match status" value="1"/>
</dbReference>
<accession>A0A9W6XFX7</accession>
<dbReference type="InterPro" id="IPR019181">
    <property type="entry name" value="LSM12_ABD"/>
</dbReference>
<protein>
    <submittedName>
        <fullName evidence="2">Unnamed protein product</fullName>
    </submittedName>
</protein>
<dbReference type="EMBL" id="BSXT01001081">
    <property type="protein sequence ID" value="GMF38304.1"/>
    <property type="molecule type" value="Genomic_DNA"/>
</dbReference>
<reference evidence="2" key="1">
    <citation type="submission" date="2023-04" db="EMBL/GenBank/DDBJ databases">
        <title>Phytophthora fragariaefolia NBRC 109709.</title>
        <authorList>
            <person name="Ichikawa N."/>
            <person name="Sato H."/>
            <person name="Tonouchi N."/>
        </authorList>
    </citation>
    <scope>NUCLEOTIDE SEQUENCE</scope>
    <source>
        <strain evidence="2">NBRC 109709</strain>
    </source>
</reference>
<keyword evidence="3" id="KW-1185">Reference proteome</keyword>
<dbReference type="OrthoDB" id="1057137at2759"/>
<comment type="caution">
    <text evidence="2">The sequence shown here is derived from an EMBL/GenBank/DDBJ whole genome shotgun (WGS) entry which is preliminary data.</text>
</comment>
<dbReference type="Proteomes" id="UP001165121">
    <property type="component" value="Unassembled WGS sequence"/>
</dbReference>
<dbReference type="InterPro" id="IPR039683">
    <property type="entry name" value="Lsm12-like"/>
</dbReference>
<proteinExistence type="predicted"/>
<dbReference type="AlphaFoldDB" id="A0A9W6XFX7"/>
<dbReference type="PANTHER" id="PTHR13542">
    <property type="entry name" value="LSM12 HOMOLOG"/>
    <property type="match status" value="1"/>
</dbReference>
<dbReference type="CDD" id="cd00600">
    <property type="entry name" value="Sm_like"/>
    <property type="match status" value="1"/>
</dbReference>
<dbReference type="Gene3D" id="2.30.30.100">
    <property type="match status" value="1"/>
</dbReference>
<evidence type="ECO:0000313" key="2">
    <source>
        <dbReference type="EMBL" id="GMF38304.1"/>
    </source>
</evidence>
<evidence type="ECO:0000313" key="3">
    <source>
        <dbReference type="Proteomes" id="UP001165121"/>
    </source>
</evidence>
<organism evidence="2 3">
    <name type="scientific">Phytophthora fragariaefolia</name>
    <dbReference type="NCBI Taxonomy" id="1490495"/>
    <lineage>
        <taxon>Eukaryota</taxon>
        <taxon>Sar</taxon>
        <taxon>Stramenopiles</taxon>
        <taxon>Oomycota</taxon>
        <taxon>Peronosporomycetes</taxon>
        <taxon>Peronosporales</taxon>
        <taxon>Peronosporaceae</taxon>
        <taxon>Phytophthora</taxon>
    </lineage>
</organism>
<sequence>MSSAAPAPALPAELQQDHKAVGAKVRVLTGAQETFEGVIFTLDPVANFLVLALTNVGTHVCAPEEQDGAKSKTRIFQLEALEKVEVLEAAPAGLQLTLPAISEEELHRVEQRNKGLAERALASIGQGVSGEAQAIFDALNKTYVVLLDGDLGR</sequence>